<feature type="repeat" description="WD" evidence="3">
    <location>
        <begin position="779"/>
        <end position="820"/>
    </location>
</feature>
<feature type="repeat" description="WD" evidence="3">
    <location>
        <begin position="560"/>
        <end position="601"/>
    </location>
</feature>
<feature type="repeat" description="WD" evidence="3">
    <location>
        <begin position="907"/>
        <end position="948"/>
    </location>
</feature>
<dbReference type="PROSITE" id="PS00678">
    <property type="entry name" value="WD_REPEATS_1"/>
    <property type="match status" value="5"/>
</dbReference>
<dbReference type="InterPro" id="IPR036322">
    <property type="entry name" value="WD40_repeat_dom_sf"/>
</dbReference>
<dbReference type="HOGENOM" id="CLU_000288_6_0_1"/>
<dbReference type="Gene3D" id="2.130.10.10">
    <property type="entry name" value="YVTN repeat-like/Quinoprotein amine dehydrogenase"/>
    <property type="match status" value="5"/>
</dbReference>
<dbReference type="GO" id="GO:1990234">
    <property type="term" value="C:transferase complex"/>
    <property type="evidence" value="ECO:0007669"/>
    <property type="project" value="UniProtKB-ARBA"/>
</dbReference>
<dbReference type="Pfam" id="PF00400">
    <property type="entry name" value="WD40"/>
    <property type="match status" value="11"/>
</dbReference>
<sequence length="1014" mass="112367">CHQGTRTDILRMIHCWGDKLLTACIFWINGPGSAGTGKSTIAYTVAKHLDAHHKLGASFFCSRDNADCSNPKLIFPTIAYQLGQFCSLFQDQISAVLQADPDLVYSAIPCQLEKLIVKPLYAIRGKMPFCVVVIDALDECSDGGATSIILTCLMQCITALSPVKFLITSRPDSHFVHAFEPARLSQMTQRHILHHVEQKVVETDLLLYLHSSLQKTKQVYNLPGSWPSMKDLKSLVQLSSGLFLFAATAVKFIQDRNYNDPPCQLARLLGLVPPVDLPPNELLDQLYMQILENAFPNISSEYASKLKRVLGSVVLLCNPLSPFNLEQLLNIPLTTTLSELQSVVILPSDSNQVICLIHPSFCEFLTDPNRCSDTKFLVTPALQHSFLAEACLNTMRMLTQNICEVKQTWKLHHELENLSELVQQRIPPYLQYACRHWSQHLSQGLLSDRILSVLEIFCKRYLLFWVEVCSLLGDLHGALTALKSVHQLLLVLLLHDCQQLIREFFPLLKVASYQAYTSIFAFVPTSTELLKIYQTEFQNGVNISPFSNRPQNWDACLWTMDEHTAIVHSATFSPDNNSIATASGDHTVRLWDATTGTHIKTINGHTQAVTCALFSKDGLYLITGSYDFTVKVWNAITGELVYSINSKSEVTSVAFSSKGDHIVFGCLDWDIKSWKPWEHLAISRKDPYFKIGQHSSQVTSVCFSPDDCHVVSGSRDTTIQLWNAHSDGLKLKALHKFKGHSMPVHDVAFSHNGAYIVSGSADNTVRVWNVKNGSQLKRLKGHLDSVNSVSFSPDDTKIISASNDKTIQMWNVNSGDQLKTFIGHSDHISSVAFSNDGAQIVSASQDATVKVWDTYANSSSLLRSLIGHTASVNSVSFSSDNSLIASGSDDKSIRLWHIESGSCVHIMNGHINSVCSVKFLTDGISIISGSVDKTVKLWNVKNGSHIKTFIGHSNLVSCVAVSSEGKYAATASYDTTVWLWNLNNHTHLHTLQTHSQAVYSVAFSPNNDIVASAS</sequence>
<dbReference type="PRINTS" id="PR00320">
    <property type="entry name" value="GPROTEINBRPT"/>
</dbReference>
<evidence type="ECO:0000256" key="1">
    <source>
        <dbReference type="ARBA" id="ARBA00022574"/>
    </source>
</evidence>
<evidence type="ECO:0000313" key="6">
    <source>
        <dbReference type="Proteomes" id="UP000054166"/>
    </source>
</evidence>
<dbReference type="PANTHER" id="PTHR22847:SF637">
    <property type="entry name" value="WD REPEAT DOMAIN 5B"/>
    <property type="match status" value="1"/>
</dbReference>
<dbReference type="SUPFAM" id="SSF52540">
    <property type="entry name" value="P-loop containing nucleoside triphosphate hydrolases"/>
    <property type="match status" value="1"/>
</dbReference>
<proteinExistence type="predicted"/>
<dbReference type="EMBL" id="KN832970">
    <property type="protein sequence ID" value="KIM92436.1"/>
    <property type="molecule type" value="Genomic_DNA"/>
</dbReference>
<feature type="repeat" description="WD" evidence="3">
    <location>
        <begin position="602"/>
        <end position="643"/>
    </location>
</feature>
<dbReference type="InParanoid" id="A0A0C3GPF8"/>
<evidence type="ECO:0000313" key="5">
    <source>
        <dbReference type="EMBL" id="KIM92436.1"/>
    </source>
</evidence>
<feature type="non-terminal residue" evidence="5">
    <location>
        <position position="1014"/>
    </location>
</feature>
<dbReference type="SMART" id="SM00320">
    <property type="entry name" value="WD40"/>
    <property type="match status" value="11"/>
</dbReference>
<dbReference type="InterPro" id="IPR020472">
    <property type="entry name" value="WD40_PAC1"/>
</dbReference>
<dbReference type="STRING" id="765440.A0A0C3GPF8"/>
<feature type="repeat" description="WD" evidence="3">
    <location>
        <begin position="737"/>
        <end position="778"/>
    </location>
</feature>
<dbReference type="OrthoDB" id="3027122at2759"/>
<organism evidence="5 6">
    <name type="scientific">Piloderma croceum (strain F 1598)</name>
    <dbReference type="NCBI Taxonomy" id="765440"/>
    <lineage>
        <taxon>Eukaryota</taxon>
        <taxon>Fungi</taxon>
        <taxon>Dikarya</taxon>
        <taxon>Basidiomycota</taxon>
        <taxon>Agaricomycotina</taxon>
        <taxon>Agaricomycetes</taxon>
        <taxon>Agaricomycetidae</taxon>
        <taxon>Atheliales</taxon>
        <taxon>Atheliaceae</taxon>
        <taxon>Piloderma</taxon>
    </lineage>
</organism>
<dbReference type="InterPro" id="IPR001680">
    <property type="entry name" value="WD40_rpt"/>
</dbReference>
<dbReference type="Proteomes" id="UP000054166">
    <property type="component" value="Unassembled WGS sequence"/>
</dbReference>
<dbReference type="Gene3D" id="3.40.50.300">
    <property type="entry name" value="P-loop containing nucleotide triphosphate hydrolases"/>
    <property type="match status" value="1"/>
</dbReference>
<dbReference type="AlphaFoldDB" id="A0A0C3GPF8"/>
<dbReference type="InterPro" id="IPR027417">
    <property type="entry name" value="P-loop_NTPase"/>
</dbReference>
<feature type="domain" description="Nephrocystin 3-like N-terminal" evidence="4">
    <location>
        <begin position="16"/>
        <end position="170"/>
    </location>
</feature>
<evidence type="ECO:0000259" key="4">
    <source>
        <dbReference type="Pfam" id="PF24883"/>
    </source>
</evidence>
<evidence type="ECO:0000256" key="3">
    <source>
        <dbReference type="PROSITE-ProRule" id="PRU00221"/>
    </source>
</evidence>
<feature type="repeat" description="WD" evidence="3">
    <location>
        <begin position="949"/>
        <end position="990"/>
    </location>
</feature>
<dbReference type="CDD" id="cd00200">
    <property type="entry name" value="WD40"/>
    <property type="match status" value="1"/>
</dbReference>
<dbReference type="InterPro" id="IPR056884">
    <property type="entry name" value="NPHP3-like_N"/>
</dbReference>
<evidence type="ECO:0000256" key="2">
    <source>
        <dbReference type="ARBA" id="ARBA00022737"/>
    </source>
</evidence>
<dbReference type="SUPFAM" id="SSF50978">
    <property type="entry name" value="WD40 repeat-like"/>
    <property type="match status" value="2"/>
</dbReference>
<gene>
    <name evidence="5" type="ORF">PILCRDRAFT_37742</name>
</gene>
<accession>A0A0C3GPF8</accession>
<reference evidence="6" key="2">
    <citation type="submission" date="2015-01" db="EMBL/GenBank/DDBJ databases">
        <title>Evolutionary Origins and Diversification of the Mycorrhizal Mutualists.</title>
        <authorList>
            <consortium name="DOE Joint Genome Institute"/>
            <consortium name="Mycorrhizal Genomics Consortium"/>
            <person name="Kohler A."/>
            <person name="Kuo A."/>
            <person name="Nagy L.G."/>
            <person name="Floudas D."/>
            <person name="Copeland A."/>
            <person name="Barry K.W."/>
            <person name="Cichocki N."/>
            <person name="Veneault-Fourrey C."/>
            <person name="LaButti K."/>
            <person name="Lindquist E.A."/>
            <person name="Lipzen A."/>
            <person name="Lundell T."/>
            <person name="Morin E."/>
            <person name="Murat C."/>
            <person name="Riley R."/>
            <person name="Ohm R."/>
            <person name="Sun H."/>
            <person name="Tunlid A."/>
            <person name="Henrissat B."/>
            <person name="Grigoriev I.V."/>
            <person name="Hibbett D.S."/>
            <person name="Martin F."/>
        </authorList>
    </citation>
    <scope>NUCLEOTIDE SEQUENCE [LARGE SCALE GENOMIC DNA]</scope>
    <source>
        <strain evidence="6">F 1598</strain>
    </source>
</reference>
<dbReference type="PANTHER" id="PTHR22847">
    <property type="entry name" value="WD40 REPEAT PROTEIN"/>
    <property type="match status" value="1"/>
</dbReference>
<feature type="repeat" description="WD" evidence="3">
    <location>
        <begin position="821"/>
        <end position="853"/>
    </location>
</feature>
<feature type="non-terminal residue" evidence="5">
    <location>
        <position position="1"/>
    </location>
</feature>
<dbReference type="InterPro" id="IPR019775">
    <property type="entry name" value="WD40_repeat_CS"/>
</dbReference>
<keyword evidence="2" id="KW-0677">Repeat</keyword>
<dbReference type="InterPro" id="IPR015943">
    <property type="entry name" value="WD40/YVTN_repeat-like_dom_sf"/>
</dbReference>
<dbReference type="PROSITE" id="PS50082">
    <property type="entry name" value="WD_REPEATS_2"/>
    <property type="match status" value="10"/>
</dbReference>
<name>A0A0C3GPF8_PILCF</name>
<keyword evidence="6" id="KW-1185">Reference proteome</keyword>
<feature type="repeat" description="WD" evidence="3">
    <location>
        <begin position="991"/>
        <end position="1014"/>
    </location>
</feature>
<keyword evidence="1 3" id="KW-0853">WD repeat</keyword>
<protein>
    <recommendedName>
        <fullName evidence="4">Nephrocystin 3-like N-terminal domain-containing protein</fullName>
    </recommendedName>
</protein>
<reference evidence="5 6" key="1">
    <citation type="submission" date="2014-04" db="EMBL/GenBank/DDBJ databases">
        <authorList>
            <consortium name="DOE Joint Genome Institute"/>
            <person name="Kuo A."/>
            <person name="Tarkka M."/>
            <person name="Buscot F."/>
            <person name="Kohler A."/>
            <person name="Nagy L.G."/>
            <person name="Floudas D."/>
            <person name="Copeland A."/>
            <person name="Barry K.W."/>
            <person name="Cichocki N."/>
            <person name="Veneault-Fourrey C."/>
            <person name="LaButti K."/>
            <person name="Lindquist E.A."/>
            <person name="Lipzen A."/>
            <person name="Lundell T."/>
            <person name="Morin E."/>
            <person name="Murat C."/>
            <person name="Sun H."/>
            <person name="Tunlid A."/>
            <person name="Henrissat B."/>
            <person name="Grigoriev I.V."/>
            <person name="Hibbett D.S."/>
            <person name="Martin F."/>
            <person name="Nordberg H.P."/>
            <person name="Cantor M.N."/>
            <person name="Hua S.X."/>
        </authorList>
    </citation>
    <scope>NUCLEOTIDE SEQUENCE [LARGE SCALE GENOMIC DNA]</scope>
    <source>
        <strain evidence="5 6">F 1598</strain>
    </source>
</reference>
<dbReference type="PROSITE" id="PS50294">
    <property type="entry name" value="WD_REPEATS_REGION"/>
    <property type="match status" value="10"/>
</dbReference>
<dbReference type="Pfam" id="PF24883">
    <property type="entry name" value="NPHP3_N"/>
    <property type="match status" value="1"/>
</dbReference>
<feature type="repeat" description="WD" evidence="3">
    <location>
        <begin position="691"/>
        <end position="723"/>
    </location>
</feature>
<feature type="repeat" description="WD" evidence="3">
    <location>
        <begin position="865"/>
        <end position="906"/>
    </location>
</feature>